<dbReference type="AlphaFoldDB" id="A0A432WN73"/>
<dbReference type="OrthoDB" id="8703681at2"/>
<protein>
    <recommendedName>
        <fullName evidence="5">Secreted protein</fullName>
    </recommendedName>
</protein>
<dbReference type="Proteomes" id="UP000288405">
    <property type="component" value="Unassembled WGS sequence"/>
</dbReference>
<feature type="signal peptide" evidence="2">
    <location>
        <begin position="1"/>
        <end position="19"/>
    </location>
</feature>
<organism evidence="3 4">
    <name type="scientific">Aliidiomarina sanyensis</name>
    <dbReference type="NCBI Taxonomy" id="1249555"/>
    <lineage>
        <taxon>Bacteria</taxon>
        <taxon>Pseudomonadati</taxon>
        <taxon>Pseudomonadota</taxon>
        <taxon>Gammaproteobacteria</taxon>
        <taxon>Alteromonadales</taxon>
        <taxon>Idiomarinaceae</taxon>
        <taxon>Aliidiomarina</taxon>
    </lineage>
</organism>
<evidence type="ECO:0000313" key="3">
    <source>
        <dbReference type="EMBL" id="RUO35243.1"/>
    </source>
</evidence>
<feature type="compositionally biased region" description="Basic and acidic residues" evidence="1">
    <location>
        <begin position="50"/>
        <end position="60"/>
    </location>
</feature>
<feature type="compositionally biased region" description="Polar residues" evidence="1">
    <location>
        <begin position="36"/>
        <end position="48"/>
    </location>
</feature>
<evidence type="ECO:0008006" key="5">
    <source>
        <dbReference type="Google" id="ProtNLM"/>
    </source>
</evidence>
<feature type="chain" id="PRO_5019065979" description="Secreted protein" evidence="2">
    <location>
        <begin position="20"/>
        <end position="174"/>
    </location>
</feature>
<name>A0A432WN73_9GAMM</name>
<gene>
    <name evidence="3" type="ORF">CWE11_04205</name>
</gene>
<reference evidence="3 4" key="1">
    <citation type="journal article" date="2011" name="Front. Microbiol.">
        <title>Genomic signatures of strain selection and enhancement in Bacillus atrophaeus var. globigii, a historical biowarfare simulant.</title>
        <authorList>
            <person name="Gibbons H.S."/>
            <person name="Broomall S.M."/>
            <person name="McNew L.A."/>
            <person name="Daligault H."/>
            <person name="Chapman C."/>
            <person name="Bruce D."/>
            <person name="Karavis M."/>
            <person name="Krepps M."/>
            <person name="McGregor P.A."/>
            <person name="Hong C."/>
            <person name="Park K.H."/>
            <person name="Akmal A."/>
            <person name="Feldman A."/>
            <person name="Lin J.S."/>
            <person name="Chang W.E."/>
            <person name="Higgs B.W."/>
            <person name="Demirev P."/>
            <person name="Lindquist J."/>
            <person name="Liem A."/>
            <person name="Fochler E."/>
            <person name="Read T.D."/>
            <person name="Tapia R."/>
            <person name="Johnson S."/>
            <person name="Bishop-Lilly K.A."/>
            <person name="Detter C."/>
            <person name="Han C."/>
            <person name="Sozhamannan S."/>
            <person name="Rosenzweig C.N."/>
            <person name="Skowronski E.W."/>
        </authorList>
    </citation>
    <scope>NUCLEOTIDE SEQUENCE [LARGE SCALE GENOMIC DNA]</scope>
    <source>
        <strain evidence="3 4">GYP-17</strain>
    </source>
</reference>
<dbReference type="PROSITE" id="PS51257">
    <property type="entry name" value="PROKAR_LIPOPROTEIN"/>
    <property type="match status" value="1"/>
</dbReference>
<feature type="region of interest" description="Disordered" evidence="1">
    <location>
        <begin position="28"/>
        <end position="70"/>
    </location>
</feature>
<accession>A0A432WN73</accession>
<evidence type="ECO:0000256" key="1">
    <source>
        <dbReference type="SAM" id="MobiDB-lite"/>
    </source>
</evidence>
<keyword evidence="4" id="KW-1185">Reference proteome</keyword>
<evidence type="ECO:0000256" key="2">
    <source>
        <dbReference type="SAM" id="SignalP"/>
    </source>
</evidence>
<dbReference type="EMBL" id="PIPM01000003">
    <property type="protein sequence ID" value="RUO35243.1"/>
    <property type="molecule type" value="Genomic_DNA"/>
</dbReference>
<evidence type="ECO:0000313" key="4">
    <source>
        <dbReference type="Proteomes" id="UP000288405"/>
    </source>
</evidence>
<sequence>MTRAHLSALLSALCITVLAACSDRTDTAQERDISDEQVTQETSPSGENSRVYDEPVRETENTSLTGDMEQDSAVMQQLLRQMRMQLGTASADHPEQCKLLPIGEKPCGGPERFLLYSEQGVRDEAQLIKLAEQYTDLSREFNRIHQMVSDCQVLVQPAVTVRDGVCMPIETAIY</sequence>
<keyword evidence="2" id="KW-0732">Signal</keyword>
<dbReference type="RefSeq" id="WP_126776363.1">
    <property type="nucleotide sequence ID" value="NZ_PIPM01000003.1"/>
</dbReference>
<comment type="caution">
    <text evidence="3">The sequence shown here is derived from an EMBL/GenBank/DDBJ whole genome shotgun (WGS) entry which is preliminary data.</text>
</comment>
<proteinExistence type="predicted"/>